<evidence type="ECO:0000313" key="14">
    <source>
        <dbReference type="EMBL" id="KAJ4443223.1"/>
    </source>
</evidence>
<dbReference type="Pfam" id="PF00328">
    <property type="entry name" value="His_Phos_2"/>
    <property type="match status" value="1"/>
</dbReference>
<accession>A0ABQ8TBB3</accession>
<dbReference type="EC" id="3.1.3.80" evidence="3"/>
<comment type="caution">
    <text evidence="14">The sequence shown here is derived from an EMBL/GenBank/DDBJ whole genome shotgun (WGS) entry which is preliminary data.</text>
</comment>
<dbReference type="InterPro" id="IPR000560">
    <property type="entry name" value="His_Pase_clade-2"/>
</dbReference>
<comment type="catalytic activity">
    <reaction evidence="11">
        <text>1D-myo-inositol 1,2,4,5,6-pentakisphosphate + H2O = 1D-myo-inositol 1,2,5,6-tetrakisphosphate + phosphate</text>
        <dbReference type="Rhea" id="RHEA:77115"/>
        <dbReference type="ChEBI" id="CHEBI:15377"/>
        <dbReference type="ChEBI" id="CHEBI:43474"/>
        <dbReference type="ChEBI" id="CHEBI:57798"/>
        <dbReference type="ChEBI" id="CHEBI:195535"/>
        <dbReference type="EC" id="3.1.3.62"/>
    </reaction>
    <physiologicalReaction direction="left-to-right" evidence="11">
        <dbReference type="Rhea" id="RHEA:77116"/>
    </physiologicalReaction>
</comment>
<dbReference type="PANTHER" id="PTHR20963">
    <property type="entry name" value="MULTIPLE INOSITOL POLYPHOSPHATE PHOSPHATASE-RELATED"/>
    <property type="match status" value="1"/>
</dbReference>
<dbReference type="InterPro" id="IPR029033">
    <property type="entry name" value="His_PPase_superfam"/>
</dbReference>
<protein>
    <recommendedName>
        <fullName evidence="5">Multiple inositol polyphosphate phosphatase 1</fullName>
        <ecNumber evidence="4">3.1.3.62</ecNumber>
        <ecNumber evidence="3">3.1.3.80</ecNumber>
    </recommendedName>
    <alternativeName>
        <fullName evidence="9">2,3-bisphosphoglycerate 3-phosphatase</fullName>
    </alternativeName>
</protein>
<evidence type="ECO:0000313" key="15">
    <source>
        <dbReference type="Proteomes" id="UP001148838"/>
    </source>
</evidence>
<evidence type="ECO:0000256" key="6">
    <source>
        <dbReference type="ARBA" id="ARBA00022729"/>
    </source>
</evidence>
<dbReference type="EC" id="3.1.3.62" evidence="4"/>
<evidence type="ECO:0000256" key="7">
    <source>
        <dbReference type="ARBA" id="ARBA00022801"/>
    </source>
</evidence>
<evidence type="ECO:0000256" key="1">
    <source>
        <dbReference type="ARBA" id="ARBA00004370"/>
    </source>
</evidence>
<evidence type="ECO:0000256" key="12">
    <source>
        <dbReference type="ARBA" id="ARBA00043691"/>
    </source>
</evidence>
<evidence type="ECO:0000256" key="4">
    <source>
        <dbReference type="ARBA" id="ARBA00013040"/>
    </source>
</evidence>
<name>A0ABQ8TBB3_PERAM</name>
<comment type="subcellular location">
    <subcellularLocation>
        <location evidence="1">Membrane</location>
    </subcellularLocation>
</comment>
<evidence type="ECO:0000256" key="2">
    <source>
        <dbReference type="ARBA" id="ARBA00008422"/>
    </source>
</evidence>
<evidence type="ECO:0000256" key="5">
    <source>
        <dbReference type="ARBA" id="ARBA00018097"/>
    </source>
</evidence>
<keyword evidence="6" id="KW-0732">Signal</keyword>
<keyword evidence="15" id="KW-1185">Reference proteome</keyword>
<evidence type="ECO:0000256" key="3">
    <source>
        <dbReference type="ARBA" id="ARBA00012976"/>
    </source>
</evidence>
<comment type="catalytic activity">
    <reaction evidence="13">
        <text>(2R)-2,3-bisphosphoglycerate + H2O = (2R)-2-phosphoglycerate + phosphate</text>
        <dbReference type="Rhea" id="RHEA:27381"/>
        <dbReference type="ChEBI" id="CHEBI:15377"/>
        <dbReference type="ChEBI" id="CHEBI:43474"/>
        <dbReference type="ChEBI" id="CHEBI:58248"/>
        <dbReference type="ChEBI" id="CHEBI:58289"/>
        <dbReference type="EC" id="3.1.3.80"/>
    </reaction>
    <physiologicalReaction direction="left-to-right" evidence="13">
        <dbReference type="Rhea" id="RHEA:27382"/>
    </physiologicalReaction>
</comment>
<dbReference type="EMBL" id="JAJSOF020000013">
    <property type="protein sequence ID" value="KAJ4443223.1"/>
    <property type="molecule type" value="Genomic_DNA"/>
</dbReference>
<proteinExistence type="inferred from homology"/>
<gene>
    <name evidence="14" type="ORF">ANN_04891</name>
</gene>
<evidence type="ECO:0000256" key="13">
    <source>
        <dbReference type="ARBA" id="ARBA00043832"/>
    </source>
</evidence>
<reference evidence="14 15" key="1">
    <citation type="journal article" date="2022" name="Allergy">
        <title>Genome assembly and annotation of Periplaneta americana reveal a comprehensive cockroach allergen profile.</title>
        <authorList>
            <person name="Wang L."/>
            <person name="Xiong Q."/>
            <person name="Saelim N."/>
            <person name="Wang L."/>
            <person name="Nong W."/>
            <person name="Wan A.T."/>
            <person name="Shi M."/>
            <person name="Liu X."/>
            <person name="Cao Q."/>
            <person name="Hui J.H.L."/>
            <person name="Sookrung N."/>
            <person name="Leung T.F."/>
            <person name="Tungtrongchitr A."/>
            <person name="Tsui S.K.W."/>
        </authorList>
    </citation>
    <scope>NUCLEOTIDE SEQUENCE [LARGE SCALE GENOMIC DNA]</scope>
    <source>
        <strain evidence="14">PWHHKU_190912</strain>
    </source>
</reference>
<evidence type="ECO:0000256" key="11">
    <source>
        <dbReference type="ARBA" id="ARBA00043671"/>
    </source>
</evidence>
<dbReference type="PANTHER" id="PTHR20963:SF8">
    <property type="entry name" value="MULTIPLE INOSITOL POLYPHOSPHATE PHOSPHATASE 1"/>
    <property type="match status" value="1"/>
</dbReference>
<dbReference type="Proteomes" id="UP001148838">
    <property type="component" value="Unassembled WGS sequence"/>
</dbReference>
<comment type="catalytic activity">
    <reaction evidence="10">
        <text>1D-myo-inositol 1,2,5,6-tetrakisphosphate + H2O = 1D-myo-inositol 1,2,6-trisphosphate + phosphate</text>
        <dbReference type="Rhea" id="RHEA:77119"/>
        <dbReference type="ChEBI" id="CHEBI:15377"/>
        <dbReference type="ChEBI" id="CHEBI:43474"/>
        <dbReference type="ChEBI" id="CHEBI:195535"/>
        <dbReference type="ChEBI" id="CHEBI:195537"/>
        <dbReference type="EC" id="3.1.3.62"/>
    </reaction>
    <physiologicalReaction direction="left-to-right" evidence="10">
        <dbReference type="Rhea" id="RHEA:77120"/>
    </physiologicalReaction>
</comment>
<evidence type="ECO:0000256" key="8">
    <source>
        <dbReference type="ARBA" id="ARBA00023136"/>
    </source>
</evidence>
<dbReference type="CDD" id="cd07061">
    <property type="entry name" value="HP_HAP_like"/>
    <property type="match status" value="1"/>
</dbReference>
<keyword evidence="8" id="KW-0472">Membrane</keyword>
<organism evidence="14 15">
    <name type="scientific">Periplaneta americana</name>
    <name type="common">American cockroach</name>
    <name type="synonym">Blatta americana</name>
    <dbReference type="NCBI Taxonomy" id="6978"/>
    <lineage>
        <taxon>Eukaryota</taxon>
        <taxon>Metazoa</taxon>
        <taxon>Ecdysozoa</taxon>
        <taxon>Arthropoda</taxon>
        <taxon>Hexapoda</taxon>
        <taxon>Insecta</taxon>
        <taxon>Pterygota</taxon>
        <taxon>Neoptera</taxon>
        <taxon>Polyneoptera</taxon>
        <taxon>Dictyoptera</taxon>
        <taxon>Blattodea</taxon>
        <taxon>Blattoidea</taxon>
        <taxon>Blattidae</taxon>
        <taxon>Blattinae</taxon>
        <taxon>Periplaneta</taxon>
    </lineage>
</organism>
<sequence length="299" mass="35207">MTGQIFGKIPVGSPRKRWLYAVKGDSYRLLRCWNYNARAEDKEDWRTQGPLWVVVALTVMPCNAWIQEVDKNEDTLREKMAFDSSEHMRSLIQAVSTRLGFKHELSHSYVDSMYITCRFEKAWRVKELSPWCAVFSEEELKILEFRDDLKYYYFLGYANEINKKVGCPPAKDFLYRFSQLEMGDAQPAGVFYFSHDTVLQLFFTSIDIGKDEVPLTHSNFEEMRDRQWRTSILTPFAGNFAAVFFKCNGNESHKVQFYLREKLLDMDGCDEGLCDWSYIKQKYNSIIKKCNLDFCELKR</sequence>
<comment type="catalytic activity">
    <reaction evidence="12">
        <text>1D-myo-inositol hexakisphosphate + H2O = 1D-myo-inositol 1,2,4,5,6-pentakisphosphate + phosphate</text>
        <dbReference type="Rhea" id="RHEA:16989"/>
        <dbReference type="ChEBI" id="CHEBI:15377"/>
        <dbReference type="ChEBI" id="CHEBI:43474"/>
        <dbReference type="ChEBI" id="CHEBI:57798"/>
        <dbReference type="ChEBI" id="CHEBI:58130"/>
        <dbReference type="EC" id="3.1.3.62"/>
    </reaction>
    <physiologicalReaction direction="left-to-right" evidence="12">
        <dbReference type="Rhea" id="RHEA:16990"/>
    </physiologicalReaction>
</comment>
<comment type="similarity">
    <text evidence="2">Belongs to the histidine acid phosphatase family. MINPP1 subfamily.</text>
</comment>
<keyword evidence="7" id="KW-0378">Hydrolase</keyword>
<dbReference type="SUPFAM" id="SSF53254">
    <property type="entry name" value="Phosphoglycerate mutase-like"/>
    <property type="match status" value="1"/>
</dbReference>
<dbReference type="Gene3D" id="3.40.50.1240">
    <property type="entry name" value="Phosphoglycerate mutase-like"/>
    <property type="match status" value="1"/>
</dbReference>
<evidence type="ECO:0000256" key="9">
    <source>
        <dbReference type="ARBA" id="ARBA00031642"/>
    </source>
</evidence>
<evidence type="ECO:0000256" key="10">
    <source>
        <dbReference type="ARBA" id="ARBA00043668"/>
    </source>
</evidence>